<protein>
    <submittedName>
        <fullName evidence="3">Uncharacterized protein</fullName>
    </submittedName>
</protein>
<accession>A0AAQ3SXW3</accession>
<evidence type="ECO:0000313" key="3">
    <source>
        <dbReference type="EMBL" id="WVZ62716.1"/>
    </source>
</evidence>
<organism evidence="3 4">
    <name type="scientific">Paspalum notatum var. saurae</name>
    <dbReference type="NCBI Taxonomy" id="547442"/>
    <lineage>
        <taxon>Eukaryota</taxon>
        <taxon>Viridiplantae</taxon>
        <taxon>Streptophyta</taxon>
        <taxon>Embryophyta</taxon>
        <taxon>Tracheophyta</taxon>
        <taxon>Spermatophyta</taxon>
        <taxon>Magnoliopsida</taxon>
        <taxon>Liliopsida</taxon>
        <taxon>Poales</taxon>
        <taxon>Poaceae</taxon>
        <taxon>PACMAD clade</taxon>
        <taxon>Panicoideae</taxon>
        <taxon>Andropogonodae</taxon>
        <taxon>Paspaleae</taxon>
        <taxon>Paspalinae</taxon>
        <taxon>Paspalum</taxon>
    </lineage>
</organism>
<evidence type="ECO:0000313" key="4">
    <source>
        <dbReference type="Proteomes" id="UP001341281"/>
    </source>
</evidence>
<keyword evidence="1" id="KW-0175">Coiled coil</keyword>
<feature type="region of interest" description="Disordered" evidence="2">
    <location>
        <begin position="461"/>
        <end position="480"/>
    </location>
</feature>
<gene>
    <name evidence="3" type="ORF">U9M48_012427</name>
</gene>
<dbReference type="PANTHER" id="PTHR33377:SF99">
    <property type="entry name" value="OSJNBB0004G23.8-LIKE PROTEIN"/>
    <property type="match status" value="1"/>
</dbReference>
<evidence type="ECO:0000256" key="2">
    <source>
        <dbReference type="SAM" id="MobiDB-lite"/>
    </source>
</evidence>
<feature type="compositionally biased region" description="Basic residues" evidence="2">
    <location>
        <begin position="464"/>
        <end position="478"/>
    </location>
</feature>
<reference evidence="3 4" key="1">
    <citation type="submission" date="2024-02" db="EMBL/GenBank/DDBJ databases">
        <title>High-quality chromosome-scale genome assembly of Pensacola bahiagrass (Paspalum notatum Flugge var. saurae).</title>
        <authorList>
            <person name="Vega J.M."/>
            <person name="Podio M."/>
            <person name="Orjuela J."/>
            <person name="Siena L.A."/>
            <person name="Pessino S.C."/>
            <person name="Combes M.C."/>
            <person name="Mariac C."/>
            <person name="Albertini E."/>
            <person name="Pupilli F."/>
            <person name="Ortiz J.P.A."/>
            <person name="Leblanc O."/>
        </authorList>
    </citation>
    <scope>NUCLEOTIDE SEQUENCE [LARGE SCALE GENOMIC DNA]</scope>
    <source>
        <strain evidence="3">R1</strain>
        <tissue evidence="3">Leaf</tissue>
    </source>
</reference>
<sequence length="530" mass="60231">MAAEMLSSAVVQETVSLILSNMEEKYTGGSNDAKQKEHMERLEMAHIRLEAALEMSQGWNIACSAPLLRWRRKLKRAAQECGETLRRCEQQRAREEQEVEEAVRTSSLLPRRIARSVRSLVSSIFTTTSSSELSLSVSAAAVRRFEWFADGASEFLRFVELGGGATATPRRRMFLDQLFAGKMVRYRRVLGSQCHLLILHPISTPDGRMEGRLLHVLVDGDAPEKSFFFTILLRLSESTDIVGVAVRCLSLLTPHFKSTTTEAVRAKLTQLPTQDLRWEPYADSTSSREHRHWEKEYSILSRWFRPNPQRCDQHHRRRLHGNACEDDVYLEPVIRVYLQGHVPLPAAPPAAGCDDDDDDRSRRSFFPYLKLRLLLSPHASSEGSLPSATEVVRHGGEERRRDGLSYANISFGELDKILLPKAIDCLRQSQGGGGATAAAAYQMIWRSTHGGAYIQAERFTPRRVSGRKGRSRRRRRPQQQKVVETWSHVVTDLLATWAPHAPHTLQRPIADWIKDEKEMQLAPARVHYLR</sequence>
<dbReference type="PANTHER" id="PTHR33377">
    <property type="entry name" value="OS10G0134700 PROTEIN-RELATED"/>
    <property type="match status" value="1"/>
</dbReference>
<feature type="coiled-coil region" evidence="1">
    <location>
        <begin position="71"/>
        <end position="105"/>
    </location>
</feature>
<proteinExistence type="predicted"/>
<dbReference type="Proteomes" id="UP001341281">
    <property type="component" value="Chromosome 03"/>
</dbReference>
<dbReference type="Pfam" id="PF08224">
    <property type="entry name" value="DUF1719"/>
    <property type="match status" value="1"/>
</dbReference>
<dbReference type="AlphaFoldDB" id="A0AAQ3SXW3"/>
<dbReference type="SMART" id="SM01157">
    <property type="entry name" value="DUF1719"/>
    <property type="match status" value="1"/>
</dbReference>
<dbReference type="InterPro" id="IPR013181">
    <property type="entry name" value="DUF1719"/>
</dbReference>
<evidence type="ECO:0000256" key="1">
    <source>
        <dbReference type="SAM" id="Coils"/>
    </source>
</evidence>
<keyword evidence="4" id="KW-1185">Reference proteome</keyword>
<dbReference type="EMBL" id="CP144747">
    <property type="protein sequence ID" value="WVZ62716.1"/>
    <property type="molecule type" value="Genomic_DNA"/>
</dbReference>
<name>A0AAQ3SXW3_PASNO</name>